<evidence type="ECO:0000256" key="2">
    <source>
        <dbReference type="ARBA" id="ARBA00022679"/>
    </source>
</evidence>
<organism evidence="11 12">
    <name type="scientific">Marchantia polymorpha</name>
    <name type="common">Common liverwort</name>
    <name type="synonym">Marchantia aquatica</name>
    <dbReference type="NCBI Taxonomy" id="3197"/>
    <lineage>
        <taxon>Eukaryota</taxon>
        <taxon>Viridiplantae</taxon>
        <taxon>Streptophyta</taxon>
        <taxon>Embryophyta</taxon>
        <taxon>Marchantiophyta</taxon>
        <taxon>Marchantiopsida</taxon>
        <taxon>Marchantiidae</taxon>
        <taxon>Marchantiales</taxon>
        <taxon>Marchantiaceae</taxon>
        <taxon>Marchantia</taxon>
    </lineage>
</organism>
<dbReference type="PROSITE" id="PS00107">
    <property type="entry name" value="PROTEIN_KINASE_ATP"/>
    <property type="match status" value="1"/>
</dbReference>
<feature type="signal peptide" evidence="9">
    <location>
        <begin position="1"/>
        <end position="26"/>
    </location>
</feature>
<feature type="compositionally biased region" description="Pro residues" evidence="7">
    <location>
        <begin position="239"/>
        <end position="250"/>
    </location>
</feature>
<dbReference type="InterPro" id="IPR001245">
    <property type="entry name" value="Ser-Thr/Tyr_kinase_cat_dom"/>
</dbReference>
<feature type="region of interest" description="Disordered" evidence="7">
    <location>
        <begin position="239"/>
        <end position="271"/>
    </location>
</feature>
<dbReference type="InterPro" id="IPR057597">
    <property type="entry name" value="ALE2_N"/>
</dbReference>
<keyword evidence="2" id="KW-0808">Transferase</keyword>
<dbReference type="Gene3D" id="3.30.200.20">
    <property type="entry name" value="Phosphorylase Kinase, domain 1"/>
    <property type="match status" value="1"/>
</dbReference>
<evidence type="ECO:0000256" key="1">
    <source>
        <dbReference type="ARBA" id="ARBA00022527"/>
    </source>
</evidence>
<protein>
    <recommendedName>
        <fullName evidence="10">Protein kinase domain-containing protein</fullName>
    </recommendedName>
</protein>
<evidence type="ECO:0000259" key="10">
    <source>
        <dbReference type="PROSITE" id="PS50011"/>
    </source>
</evidence>
<keyword evidence="4" id="KW-0418">Kinase</keyword>
<feature type="transmembrane region" description="Helical" evidence="8">
    <location>
        <begin position="278"/>
        <end position="301"/>
    </location>
</feature>
<dbReference type="GO" id="GO:0004674">
    <property type="term" value="F:protein serine/threonine kinase activity"/>
    <property type="evidence" value="ECO:0007669"/>
    <property type="project" value="UniProtKB-KW"/>
</dbReference>
<dbReference type="Gramene" id="Mp6g09010.1">
    <property type="protein sequence ID" value="Mp6g09010.1.cds"/>
    <property type="gene ID" value="Mp6g09010"/>
</dbReference>
<dbReference type="EMBL" id="KZ772732">
    <property type="protein sequence ID" value="PTQ36923.1"/>
    <property type="molecule type" value="Genomic_DNA"/>
</dbReference>
<feature type="domain" description="Protein kinase" evidence="10">
    <location>
        <begin position="353"/>
        <end position="637"/>
    </location>
</feature>
<dbReference type="InterPro" id="IPR000719">
    <property type="entry name" value="Prot_kinase_dom"/>
</dbReference>
<dbReference type="FunFam" id="1.10.510.10:FF:000051">
    <property type="entry name" value="Receptor-like serine/threonine-protein kinase ALE2"/>
    <property type="match status" value="1"/>
</dbReference>
<feature type="region of interest" description="Disordered" evidence="7">
    <location>
        <begin position="85"/>
        <end position="116"/>
    </location>
</feature>
<dbReference type="InterPro" id="IPR008271">
    <property type="entry name" value="Ser/Thr_kinase_AS"/>
</dbReference>
<dbReference type="PANTHER" id="PTHR47989">
    <property type="entry name" value="OS01G0750732 PROTEIN"/>
    <property type="match status" value="1"/>
</dbReference>
<dbReference type="AlphaFoldDB" id="A0A2R6WSU7"/>
<feature type="binding site" evidence="6">
    <location>
        <position position="382"/>
    </location>
    <ligand>
        <name>ATP</name>
        <dbReference type="ChEBI" id="CHEBI:30616"/>
    </ligand>
</feature>
<reference evidence="12" key="1">
    <citation type="journal article" date="2017" name="Cell">
        <title>Insights into land plant evolution garnered from the Marchantia polymorpha genome.</title>
        <authorList>
            <person name="Bowman J.L."/>
            <person name="Kohchi T."/>
            <person name="Yamato K.T."/>
            <person name="Jenkins J."/>
            <person name="Shu S."/>
            <person name="Ishizaki K."/>
            <person name="Yamaoka S."/>
            <person name="Nishihama R."/>
            <person name="Nakamura Y."/>
            <person name="Berger F."/>
            <person name="Adam C."/>
            <person name="Aki S.S."/>
            <person name="Althoff F."/>
            <person name="Araki T."/>
            <person name="Arteaga-Vazquez M.A."/>
            <person name="Balasubrmanian S."/>
            <person name="Barry K."/>
            <person name="Bauer D."/>
            <person name="Boehm C.R."/>
            <person name="Briginshaw L."/>
            <person name="Caballero-Perez J."/>
            <person name="Catarino B."/>
            <person name="Chen F."/>
            <person name="Chiyoda S."/>
            <person name="Chovatia M."/>
            <person name="Davies K.M."/>
            <person name="Delmans M."/>
            <person name="Demura T."/>
            <person name="Dierschke T."/>
            <person name="Dolan L."/>
            <person name="Dorantes-Acosta A.E."/>
            <person name="Eklund D.M."/>
            <person name="Florent S.N."/>
            <person name="Flores-Sandoval E."/>
            <person name="Fujiyama A."/>
            <person name="Fukuzawa H."/>
            <person name="Galik B."/>
            <person name="Grimanelli D."/>
            <person name="Grimwood J."/>
            <person name="Grossniklaus U."/>
            <person name="Hamada T."/>
            <person name="Haseloff J."/>
            <person name="Hetherington A.J."/>
            <person name="Higo A."/>
            <person name="Hirakawa Y."/>
            <person name="Hundley H.N."/>
            <person name="Ikeda Y."/>
            <person name="Inoue K."/>
            <person name="Inoue S.I."/>
            <person name="Ishida S."/>
            <person name="Jia Q."/>
            <person name="Kakita M."/>
            <person name="Kanazawa T."/>
            <person name="Kawai Y."/>
            <person name="Kawashima T."/>
            <person name="Kennedy M."/>
            <person name="Kinose K."/>
            <person name="Kinoshita T."/>
            <person name="Kohara Y."/>
            <person name="Koide E."/>
            <person name="Komatsu K."/>
            <person name="Kopischke S."/>
            <person name="Kubo M."/>
            <person name="Kyozuka J."/>
            <person name="Lagercrantz U."/>
            <person name="Lin S.S."/>
            <person name="Lindquist E."/>
            <person name="Lipzen A.M."/>
            <person name="Lu C.W."/>
            <person name="De Luna E."/>
            <person name="Martienssen R.A."/>
            <person name="Minamino N."/>
            <person name="Mizutani M."/>
            <person name="Mizutani M."/>
            <person name="Mochizuki N."/>
            <person name="Monte I."/>
            <person name="Mosher R."/>
            <person name="Nagasaki H."/>
            <person name="Nakagami H."/>
            <person name="Naramoto S."/>
            <person name="Nishitani K."/>
            <person name="Ohtani M."/>
            <person name="Okamoto T."/>
            <person name="Okumura M."/>
            <person name="Phillips J."/>
            <person name="Pollak B."/>
            <person name="Reinders A."/>
            <person name="Rovekamp M."/>
            <person name="Sano R."/>
            <person name="Sawa S."/>
            <person name="Schmid M.W."/>
            <person name="Shirakawa M."/>
            <person name="Solano R."/>
            <person name="Spunde A."/>
            <person name="Suetsugu N."/>
            <person name="Sugano S."/>
            <person name="Sugiyama A."/>
            <person name="Sun R."/>
            <person name="Suzuki Y."/>
            <person name="Takenaka M."/>
            <person name="Takezawa D."/>
            <person name="Tomogane H."/>
            <person name="Tsuzuki M."/>
            <person name="Ueda T."/>
            <person name="Umeda M."/>
            <person name="Ward J.M."/>
            <person name="Watanabe Y."/>
            <person name="Yazaki K."/>
            <person name="Yokoyama R."/>
            <person name="Yoshitake Y."/>
            <person name="Yotsui I."/>
            <person name="Zachgo S."/>
            <person name="Schmutz J."/>
        </authorList>
    </citation>
    <scope>NUCLEOTIDE SEQUENCE [LARGE SCALE GENOMIC DNA]</scope>
    <source>
        <strain evidence="12">Tak-1</strain>
    </source>
</reference>
<gene>
    <name evidence="11" type="ORF">MARPO_0060s0018</name>
</gene>
<evidence type="ECO:0000256" key="3">
    <source>
        <dbReference type="ARBA" id="ARBA00022741"/>
    </source>
</evidence>
<evidence type="ECO:0000313" key="11">
    <source>
        <dbReference type="EMBL" id="PTQ36923.1"/>
    </source>
</evidence>
<dbReference type="SUPFAM" id="SSF56112">
    <property type="entry name" value="Protein kinase-like (PK-like)"/>
    <property type="match status" value="1"/>
</dbReference>
<proteinExistence type="predicted"/>
<dbReference type="GO" id="GO:0004672">
    <property type="term" value="F:protein kinase activity"/>
    <property type="evidence" value="ECO:0000318"/>
    <property type="project" value="GO_Central"/>
</dbReference>
<name>A0A2R6WSU7_MARPO</name>
<dbReference type="InterPro" id="IPR011009">
    <property type="entry name" value="Kinase-like_dom_sf"/>
</dbReference>
<keyword evidence="12" id="KW-1185">Reference proteome</keyword>
<evidence type="ECO:0000256" key="7">
    <source>
        <dbReference type="SAM" id="MobiDB-lite"/>
    </source>
</evidence>
<keyword evidence="8" id="KW-1133">Transmembrane helix</keyword>
<evidence type="ECO:0000256" key="9">
    <source>
        <dbReference type="SAM" id="SignalP"/>
    </source>
</evidence>
<dbReference type="Gene3D" id="1.10.510.10">
    <property type="entry name" value="Transferase(Phosphotransferase) domain 1"/>
    <property type="match status" value="1"/>
</dbReference>
<evidence type="ECO:0000256" key="8">
    <source>
        <dbReference type="SAM" id="Phobius"/>
    </source>
</evidence>
<evidence type="ECO:0000256" key="6">
    <source>
        <dbReference type="PROSITE-ProRule" id="PRU10141"/>
    </source>
</evidence>
<sequence length="717" mass="77147">MSSTLRLVKLLVYGAILCVLLINVHPDNCQHFPGAETIHRRFLQGVQHVYFARSAGKFITTAQPLSAAVRPAAITIDSPVSVLATTSAPAPSPDVRSPQVPSSSAPGSRPPPPGGCCTARMIPRPWDNGENCSCVYPIEIGLLLDNASISVAQWSAKFQHELGSQLNLTDAQVVIRGVQFENGENELNLTVDIVPLTGDRFSSEEASYIEAALKNHEVVLNSQLFGNYTLESFVVFGPSPPGPPSPPSTPYSPAGGPPLGDSQGPGSSGGANDSSLPLIVGVAAGGIVLLVVLAGLIWKFLSMGRADKMGGAVTSKISTMTRSSLSEVASTDVHPSSTRVFTYEELREATNNFDSLTLLGEGGFGRVYRGVLKDGTEVAIKKLTSGGHQGDREFLVEVEMLSRLHHRHLVKLVGYFSSRDTLTQLLCYELVPNGSLESWLHGEYPSKGHLGDQRPLDWDKRMKIAIGSARGLAYLHEDSQPCVIHRDFKASNILLEHNFTAKVADFGLAKQAPEGASNYVSTRVMGTFGYVAPEYAMTGHLLVKSDVYSYGVVLLELLSGRKPVDMTQPSGQENLVTWARPLLKDKDRLPELADPRLYGRYPREDFAQVAAIAAACVAPEASQRPTMGEVVQSLKLVQRSTNEMEKEVGLVDTPTSASISNRSFTVSWQNTRPTSTTFESDGSSSIFSSGPISGLVGLDGDNLSRTTVISEDLQEGR</sequence>
<dbReference type="Pfam" id="PF23180">
    <property type="entry name" value="ALE2_N"/>
    <property type="match status" value="1"/>
</dbReference>
<keyword evidence="8" id="KW-0472">Membrane</keyword>
<dbReference type="FunFam" id="3.30.200.20:FF:000299">
    <property type="entry name" value="Receptor-like serine/threonine-protein kinase ALE2"/>
    <property type="match status" value="1"/>
</dbReference>
<dbReference type="Proteomes" id="UP000244005">
    <property type="component" value="Unassembled WGS sequence"/>
</dbReference>
<keyword evidence="9" id="KW-0732">Signal</keyword>
<keyword evidence="1" id="KW-0723">Serine/threonine-protein kinase</keyword>
<dbReference type="PANTHER" id="PTHR47989:SF25">
    <property type="entry name" value="PROLINE-RICH RECEPTOR-LIKE PROTEIN KINASE PERK3"/>
    <property type="match status" value="1"/>
</dbReference>
<dbReference type="OrthoDB" id="1896970at2759"/>
<dbReference type="OMA" id="CITWRIF"/>
<dbReference type="PROSITE" id="PS50011">
    <property type="entry name" value="PROTEIN_KINASE_DOM"/>
    <property type="match status" value="1"/>
</dbReference>
<feature type="chain" id="PRO_5015309085" description="Protein kinase domain-containing protein" evidence="9">
    <location>
        <begin position="27"/>
        <end position="717"/>
    </location>
</feature>
<keyword evidence="3 6" id="KW-0547">Nucleotide-binding</keyword>
<accession>A0A2R6WSU7</accession>
<evidence type="ECO:0000256" key="5">
    <source>
        <dbReference type="ARBA" id="ARBA00022840"/>
    </source>
</evidence>
<dbReference type="InterPro" id="IPR017441">
    <property type="entry name" value="Protein_kinase_ATP_BS"/>
</dbReference>
<evidence type="ECO:0000256" key="4">
    <source>
        <dbReference type="ARBA" id="ARBA00022777"/>
    </source>
</evidence>
<dbReference type="PROSITE" id="PS00108">
    <property type="entry name" value="PROTEIN_KINASE_ST"/>
    <property type="match status" value="1"/>
</dbReference>
<keyword evidence="5 6" id="KW-0067">ATP-binding</keyword>
<evidence type="ECO:0000313" key="12">
    <source>
        <dbReference type="Proteomes" id="UP000244005"/>
    </source>
</evidence>
<dbReference type="Pfam" id="PF07714">
    <property type="entry name" value="PK_Tyr_Ser-Thr"/>
    <property type="match status" value="1"/>
</dbReference>
<keyword evidence="8" id="KW-0812">Transmembrane</keyword>
<dbReference type="GO" id="GO:0005524">
    <property type="term" value="F:ATP binding"/>
    <property type="evidence" value="ECO:0007669"/>
    <property type="project" value="UniProtKB-UniRule"/>
</dbReference>